<comment type="caution">
    <text evidence="4">The sequence shown here is derived from an EMBL/GenBank/DDBJ whole genome shotgun (WGS) entry which is preliminary data.</text>
</comment>
<gene>
    <name evidence="4" type="ORF">ACFQ2E_01070</name>
</gene>
<dbReference type="InterPro" id="IPR008756">
    <property type="entry name" value="Peptidase_M56"/>
</dbReference>
<feature type="transmembrane region" description="Helical" evidence="2">
    <location>
        <begin position="34"/>
        <end position="55"/>
    </location>
</feature>
<feature type="transmembrane region" description="Helical" evidence="2">
    <location>
        <begin position="127"/>
        <end position="146"/>
    </location>
</feature>
<dbReference type="CDD" id="cd07341">
    <property type="entry name" value="M56_BlaR1_MecR1_like"/>
    <property type="match status" value="1"/>
</dbReference>
<feature type="transmembrane region" description="Helical" evidence="2">
    <location>
        <begin position="89"/>
        <end position="106"/>
    </location>
</feature>
<dbReference type="Pfam" id="PF05569">
    <property type="entry name" value="Peptidase_M56"/>
    <property type="match status" value="1"/>
</dbReference>
<feature type="transmembrane region" description="Helical" evidence="2">
    <location>
        <begin position="268"/>
        <end position="286"/>
    </location>
</feature>
<dbReference type="PANTHER" id="PTHR34978">
    <property type="entry name" value="POSSIBLE SENSOR-TRANSDUCER PROTEIN BLAR"/>
    <property type="match status" value="1"/>
</dbReference>
<evidence type="ECO:0000259" key="3">
    <source>
        <dbReference type="Pfam" id="PF05569"/>
    </source>
</evidence>
<evidence type="ECO:0000256" key="2">
    <source>
        <dbReference type="SAM" id="Phobius"/>
    </source>
</evidence>
<keyword evidence="2" id="KW-0812">Transmembrane</keyword>
<feature type="transmembrane region" description="Helical" evidence="2">
    <location>
        <begin position="174"/>
        <end position="196"/>
    </location>
</feature>
<sequence>MVLFILKSSACLAVFMLFYKLFLEKESVHHFKRFYLLGALLVSMVIPFITFTEYVQVEPVQEFMPFQPIAFTDAVVEKNTTWQEYIPNILWSIYVLGVIIFSIRFLKNLFQLFQKIKTNPKFKNQNFINVLLVDLVHPHTFFNYIFLNKNKYEYNRIPKEVLWHEQTHAKQKHALDILCIELLHIIFWFNPLLYYIKKDIKLNHEFLADQAVLKQGIDTKNYQQLLLAYSSPNNYRNARTNQLANAINYSLIKKRFTVMKTQTSKKAFWFKGLLILPILAILIYGFSKKEIVEKEVASFETLTTQETKKGATEAMITEYRAFITEFEKTNTVWAPKLNRAIAIYDLMTDEQRATVKKYPESPLANLATIKSKIPTEALFNSWKNKTEFAIWIDSKHVPNETLNNYKASDFKYYTSSFVYNNARSEKFPQPYQNHLYTKKGFEASYLKKNVAHYNSLKNDYLKAEKEFINSGKKDDSELRILKVRLNKAYNKLSNAEIKKYGVKEVTPQKQSSVYQQQATPKQIAEYNKLAKHMSKQIKNKGTIKLQQVKRLKHLFSLMSDSQKEQAEPYPDLSLLPPPPPPAPKPAKAENAEVPVAPPHAPKPPKSEKAREITEVPPPPPPVMKTADDNMSNHSKELQKAWKAFKTEGDKYGNAVNNYLKNKEGTISALKEQYKEVMKLYNAYHDIAKKEKAHTVPPPPPTMDSISTYNSLALRTKFIPTNRENNMLRLRLLYNKMSDLKKTKVESPSSIDNYILRLNSLTEEQTKKIYEHLNSINKKAKSEGRRFYSAKEYKKLEKLYSSFLTERN</sequence>
<dbReference type="RefSeq" id="WP_311935249.1">
    <property type="nucleotide sequence ID" value="NZ_JAVSCK010000001.1"/>
</dbReference>
<dbReference type="PANTHER" id="PTHR34978:SF3">
    <property type="entry name" value="SLR0241 PROTEIN"/>
    <property type="match status" value="1"/>
</dbReference>
<feature type="compositionally biased region" description="Basic and acidic residues" evidence="1">
    <location>
        <begin position="604"/>
        <end position="613"/>
    </location>
</feature>
<accession>A0ABW3R7L8</accession>
<feature type="compositionally biased region" description="Pro residues" evidence="1">
    <location>
        <begin position="575"/>
        <end position="584"/>
    </location>
</feature>
<protein>
    <submittedName>
        <fullName evidence="4">M56 family metallopeptidase</fullName>
    </submittedName>
</protein>
<evidence type="ECO:0000313" key="4">
    <source>
        <dbReference type="EMBL" id="MFD1160986.1"/>
    </source>
</evidence>
<dbReference type="Proteomes" id="UP001597163">
    <property type="component" value="Unassembled WGS sequence"/>
</dbReference>
<dbReference type="EMBL" id="JBHTLJ010000001">
    <property type="protein sequence ID" value="MFD1160986.1"/>
    <property type="molecule type" value="Genomic_DNA"/>
</dbReference>
<evidence type="ECO:0000313" key="5">
    <source>
        <dbReference type="Proteomes" id="UP001597163"/>
    </source>
</evidence>
<name>A0ABW3R7L8_9FLAO</name>
<organism evidence="4 5">
    <name type="scientific">Hwangdonia seohaensis</name>
    <dbReference type="NCBI Taxonomy" id="1240727"/>
    <lineage>
        <taxon>Bacteria</taxon>
        <taxon>Pseudomonadati</taxon>
        <taxon>Bacteroidota</taxon>
        <taxon>Flavobacteriia</taxon>
        <taxon>Flavobacteriales</taxon>
        <taxon>Flavobacteriaceae</taxon>
        <taxon>Hwangdonia</taxon>
    </lineage>
</organism>
<keyword evidence="2" id="KW-1133">Transmembrane helix</keyword>
<dbReference type="InterPro" id="IPR052173">
    <property type="entry name" value="Beta-lactam_resp_regulator"/>
</dbReference>
<feature type="transmembrane region" description="Helical" evidence="2">
    <location>
        <begin position="6"/>
        <end position="22"/>
    </location>
</feature>
<proteinExistence type="predicted"/>
<reference evidence="5" key="1">
    <citation type="journal article" date="2019" name="Int. J. Syst. Evol. Microbiol.">
        <title>The Global Catalogue of Microorganisms (GCM) 10K type strain sequencing project: providing services to taxonomists for standard genome sequencing and annotation.</title>
        <authorList>
            <consortium name="The Broad Institute Genomics Platform"/>
            <consortium name="The Broad Institute Genome Sequencing Center for Infectious Disease"/>
            <person name="Wu L."/>
            <person name="Ma J."/>
        </authorList>
    </citation>
    <scope>NUCLEOTIDE SEQUENCE [LARGE SCALE GENOMIC DNA]</scope>
    <source>
        <strain evidence="5">CCUG 63246</strain>
    </source>
</reference>
<feature type="region of interest" description="Disordered" evidence="1">
    <location>
        <begin position="560"/>
        <end position="620"/>
    </location>
</feature>
<feature type="domain" description="Peptidase M56" evidence="3">
    <location>
        <begin position="160"/>
        <end position="258"/>
    </location>
</feature>
<keyword evidence="5" id="KW-1185">Reference proteome</keyword>
<keyword evidence="2" id="KW-0472">Membrane</keyword>
<evidence type="ECO:0000256" key="1">
    <source>
        <dbReference type="SAM" id="MobiDB-lite"/>
    </source>
</evidence>